<dbReference type="Proteomes" id="UP000198850">
    <property type="component" value="Unassembled WGS sequence"/>
</dbReference>
<protein>
    <submittedName>
        <fullName evidence="3">Oxidoreductase molybdopterin binding domain-containing protein</fullName>
    </submittedName>
</protein>
<gene>
    <name evidence="3" type="ORF">SAMN05443550_103447</name>
</gene>
<dbReference type="SUPFAM" id="SSF56524">
    <property type="entry name" value="Oxidoreductase molybdopterin-binding domain"/>
    <property type="match status" value="1"/>
</dbReference>
<evidence type="ECO:0000256" key="1">
    <source>
        <dbReference type="SAM" id="SignalP"/>
    </source>
</evidence>
<evidence type="ECO:0000259" key="2">
    <source>
        <dbReference type="Pfam" id="PF00174"/>
    </source>
</evidence>
<dbReference type="RefSeq" id="WP_090556052.1">
    <property type="nucleotide sequence ID" value="NZ_FNRA01000003.1"/>
</dbReference>
<dbReference type="Gene3D" id="3.90.420.10">
    <property type="entry name" value="Oxidoreductase, molybdopterin-binding domain"/>
    <property type="match status" value="1"/>
</dbReference>
<dbReference type="Pfam" id="PF00174">
    <property type="entry name" value="Oxidored_molyb"/>
    <property type="match status" value="1"/>
</dbReference>
<dbReference type="EMBL" id="FNRA01000003">
    <property type="protein sequence ID" value="SEA50826.1"/>
    <property type="molecule type" value="Genomic_DNA"/>
</dbReference>
<dbReference type="InterPro" id="IPR000572">
    <property type="entry name" value="OxRdtase_Mopterin-bd_dom"/>
</dbReference>
<sequence>MKKNLLFTGLIALFLCAVSTEGVNAQTAEVSVGGGVASPYKINPSTISALKKVEVTVKGHDGKDHHYSGVSLYEVITKAEAVPGNLLKGKTMAKYVLITAADNYQVVVAIPEFDPAFTDQVIVLADKEDGKALAANLGPYRLVVPGDKKPARSVMRVISIEVLDARKP</sequence>
<dbReference type="InterPro" id="IPR036374">
    <property type="entry name" value="OxRdtase_Mopterin-bd_sf"/>
</dbReference>
<dbReference type="OrthoDB" id="482420at2"/>
<keyword evidence="4" id="KW-1185">Reference proteome</keyword>
<dbReference type="AlphaFoldDB" id="A0A1H4BRM6"/>
<feature type="chain" id="PRO_5011725391" evidence="1">
    <location>
        <begin position="26"/>
        <end position="168"/>
    </location>
</feature>
<accession>A0A1H4BRM6</accession>
<reference evidence="3 4" key="1">
    <citation type="submission" date="2016-10" db="EMBL/GenBank/DDBJ databases">
        <authorList>
            <person name="de Groot N.N."/>
        </authorList>
    </citation>
    <scope>NUCLEOTIDE SEQUENCE [LARGE SCALE GENOMIC DNA]</scope>
    <source>
        <strain evidence="3 4">DSM 19033</strain>
    </source>
</reference>
<name>A0A1H4BRM6_9SPHI</name>
<dbReference type="STRING" id="425514.SAMN05443550_103447"/>
<organism evidence="3 4">
    <name type="scientific">Pedobacter hartonius</name>
    <dbReference type="NCBI Taxonomy" id="425514"/>
    <lineage>
        <taxon>Bacteria</taxon>
        <taxon>Pseudomonadati</taxon>
        <taxon>Bacteroidota</taxon>
        <taxon>Sphingobacteriia</taxon>
        <taxon>Sphingobacteriales</taxon>
        <taxon>Sphingobacteriaceae</taxon>
        <taxon>Pedobacter</taxon>
    </lineage>
</organism>
<feature type="signal peptide" evidence="1">
    <location>
        <begin position="1"/>
        <end position="25"/>
    </location>
</feature>
<feature type="domain" description="Oxidoreductase molybdopterin-binding" evidence="2">
    <location>
        <begin position="62"/>
        <end position="166"/>
    </location>
</feature>
<evidence type="ECO:0000313" key="3">
    <source>
        <dbReference type="EMBL" id="SEA50826.1"/>
    </source>
</evidence>
<evidence type="ECO:0000313" key="4">
    <source>
        <dbReference type="Proteomes" id="UP000198850"/>
    </source>
</evidence>
<keyword evidence="1" id="KW-0732">Signal</keyword>
<proteinExistence type="predicted"/>